<keyword evidence="2" id="KW-0489">Methyltransferase</keyword>
<name>A0ABZ1UK31_9BURK</name>
<dbReference type="Proteomes" id="UP000321323">
    <property type="component" value="Chromosome"/>
</dbReference>
<dbReference type="EMBL" id="CP136508">
    <property type="protein sequence ID" value="WUR13077.1"/>
    <property type="molecule type" value="Genomic_DNA"/>
</dbReference>
<dbReference type="SUPFAM" id="SSF53335">
    <property type="entry name" value="S-adenosyl-L-methionine-dependent methyltransferases"/>
    <property type="match status" value="1"/>
</dbReference>
<gene>
    <name evidence="2" type="ORF">E7V67_025870</name>
</gene>
<dbReference type="CDD" id="cd02440">
    <property type="entry name" value="AdoMet_MTases"/>
    <property type="match status" value="1"/>
</dbReference>
<reference evidence="2 3" key="1">
    <citation type="journal article" date="2019" name="Int. J. Syst. Evol. Microbiol.">
        <title>The Draft Whole-Genome Sequence of the Antibiotic Producer Empedobacter haloabium ATCC 31962 Provides Indications for Its Taxonomic Reclassification.</title>
        <authorList>
            <person name="Miess H."/>
            <person name="Arlt P."/>
            <person name="Apel A.K."/>
            <person name="Weber T."/>
            <person name="Nieselt K."/>
            <person name="Hanssen F."/>
            <person name="Czemmel S."/>
            <person name="Nahnsen S."/>
            <person name="Gross H."/>
        </authorList>
    </citation>
    <scope>NUCLEOTIDE SEQUENCE [LARGE SCALE GENOMIC DNA]</scope>
    <source>
        <strain evidence="2 3">ATCC 31962</strain>
    </source>
</reference>
<evidence type="ECO:0000313" key="3">
    <source>
        <dbReference type="Proteomes" id="UP000321323"/>
    </source>
</evidence>
<dbReference type="GO" id="GO:0032259">
    <property type="term" value="P:methylation"/>
    <property type="evidence" value="ECO:0007669"/>
    <property type="project" value="UniProtKB-KW"/>
</dbReference>
<dbReference type="InterPro" id="IPR029063">
    <property type="entry name" value="SAM-dependent_MTases_sf"/>
</dbReference>
<dbReference type="Pfam" id="PF08242">
    <property type="entry name" value="Methyltransf_12"/>
    <property type="match status" value="1"/>
</dbReference>
<keyword evidence="3" id="KW-1185">Reference proteome</keyword>
<protein>
    <submittedName>
        <fullName evidence="2">Class I SAM-dependent methyltransferase</fullName>
        <ecNumber evidence="2">2.1.-.-</ecNumber>
    </submittedName>
</protein>
<dbReference type="GO" id="GO:0008168">
    <property type="term" value="F:methyltransferase activity"/>
    <property type="evidence" value="ECO:0007669"/>
    <property type="project" value="UniProtKB-KW"/>
</dbReference>
<keyword evidence="2" id="KW-0808">Transferase</keyword>
<sequence>MDWNDGYVADIAYPAAFFPEQSPTHLSIACVLNGVEPVPLDRPFTYFELGAGMGLTASVLAASHPHGRFYANDFQPAHVASARALAEAGELDNLTLLECSFADLAAGKIDLPPLDFITMYGVYSWVTPENRRHVVDFIARYLKPGGIVYVNYNAMPGWAGALPLQRIVLEHAARHPAGRERQVAQARDFVNALIATGIRYFDDNPALRHRLDSLAAALDVPLAQAARLAALLASSGHATLFLLDGALTDARPARALNRTIARDAVHGDQYQVLASPVLGGGLRAGLVQRLIYTVLTDRPDVSDSDTVLAAVRQKLERYRDAAGCDSSQAAQLAALTAGLPQTVEAILRLRVPVWRALQVL</sequence>
<dbReference type="Gene3D" id="3.40.50.150">
    <property type="entry name" value="Vaccinia Virus protein VP39"/>
    <property type="match status" value="1"/>
</dbReference>
<evidence type="ECO:0000313" key="2">
    <source>
        <dbReference type="EMBL" id="WUR13077.1"/>
    </source>
</evidence>
<dbReference type="EC" id="2.1.-.-" evidence="2"/>
<evidence type="ECO:0000259" key="1">
    <source>
        <dbReference type="Pfam" id="PF08242"/>
    </source>
</evidence>
<feature type="domain" description="Methyltransferase type 12" evidence="1">
    <location>
        <begin position="48"/>
        <end position="148"/>
    </location>
</feature>
<dbReference type="InterPro" id="IPR013217">
    <property type="entry name" value="Methyltransf_12"/>
</dbReference>
<organism evidence="2 3">
    <name type="scientific">[Empedobacter] haloabium</name>
    <dbReference type="NCBI Taxonomy" id="592317"/>
    <lineage>
        <taxon>Bacteria</taxon>
        <taxon>Pseudomonadati</taxon>
        <taxon>Pseudomonadota</taxon>
        <taxon>Betaproteobacteria</taxon>
        <taxon>Burkholderiales</taxon>
        <taxon>Oxalobacteraceae</taxon>
        <taxon>Telluria group</taxon>
        <taxon>Telluria group incertae sedis</taxon>
    </lineage>
</organism>
<accession>A0ABZ1UK31</accession>
<proteinExistence type="predicted"/>